<sequence>MVNLSQTERSRGTAKEYMKYLHERRMEDILHLFAPGALFTVVSNEERAPATGGTKPATKVIPAAKAFVDEFDKWEIVVQRVVAEDDVAFVEASVKGRGPGQKAYTNNYLLRFIVGEDGKIKDFKESMDGYEVEAAAASLQAYYKEHGKI</sequence>
<dbReference type="Gene3D" id="3.10.450.50">
    <property type="match status" value="1"/>
</dbReference>
<dbReference type="Pfam" id="PF12680">
    <property type="entry name" value="SnoaL_2"/>
    <property type="match status" value="1"/>
</dbReference>
<gene>
    <name evidence="2" type="ORF">H2204_013984</name>
</gene>
<dbReference type="InterPro" id="IPR037401">
    <property type="entry name" value="SnoaL-like"/>
</dbReference>
<dbReference type="Proteomes" id="UP001172681">
    <property type="component" value="Unassembled WGS sequence"/>
</dbReference>
<feature type="domain" description="SnoaL-like" evidence="1">
    <location>
        <begin position="15"/>
        <end position="122"/>
    </location>
</feature>
<organism evidence="2 3">
    <name type="scientific">Knufia peltigerae</name>
    <dbReference type="NCBI Taxonomy" id="1002370"/>
    <lineage>
        <taxon>Eukaryota</taxon>
        <taxon>Fungi</taxon>
        <taxon>Dikarya</taxon>
        <taxon>Ascomycota</taxon>
        <taxon>Pezizomycotina</taxon>
        <taxon>Eurotiomycetes</taxon>
        <taxon>Chaetothyriomycetidae</taxon>
        <taxon>Chaetothyriales</taxon>
        <taxon>Trichomeriaceae</taxon>
        <taxon>Knufia</taxon>
    </lineage>
</organism>
<dbReference type="SUPFAM" id="SSF54427">
    <property type="entry name" value="NTF2-like"/>
    <property type="match status" value="1"/>
</dbReference>
<reference evidence="2" key="1">
    <citation type="submission" date="2022-10" db="EMBL/GenBank/DDBJ databases">
        <title>Culturing micro-colonial fungi from biological soil crusts in the Mojave desert and describing Neophaeococcomyces mojavensis, and introducing the new genera and species Taxawa tesnikishii.</title>
        <authorList>
            <person name="Kurbessoian T."/>
            <person name="Stajich J.E."/>
        </authorList>
    </citation>
    <scope>NUCLEOTIDE SEQUENCE</scope>
    <source>
        <strain evidence="2">TK_35</strain>
    </source>
</reference>
<dbReference type="InterPro" id="IPR032710">
    <property type="entry name" value="NTF2-like_dom_sf"/>
</dbReference>
<dbReference type="EMBL" id="JAPDRN010000168">
    <property type="protein sequence ID" value="KAJ9616189.1"/>
    <property type="molecule type" value="Genomic_DNA"/>
</dbReference>
<proteinExistence type="predicted"/>
<evidence type="ECO:0000313" key="2">
    <source>
        <dbReference type="EMBL" id="KAJ9616189.1"/>
    </source>
</evidence>
<name>A0AA38XMI9_9EURO</name>
<protein>
    <recommendedName>
        <fullName evidence="1">SnoaL-like domain-containing protein</fullName>
    </recommendedName>
</protein>
<accession>A0AA38XMI9</accession>
<evidence type="ECO:0000259" key="1">
    <source>
        <dbReference type="Pfam" id="PF12680"/>
    </source>
</evidence>
<dbReference type="AlphaFoldDB" id="A0AA38XMI9"/>
<keyword evidence="3" id="KW-1185">Reference proteome</keyword>
<evidence type="ECO:0000313" key="3">
    <source>
        <dbReference type="Proteomes" id="UP001172681"/>
    </source>
</evidence>
<comment type="caution">
    <text evidence="2">The sequence shown here is derived from an EMBL/GenBank/DDBJ whole genome shotgun (WGS) entry which is preliminary data.</text>
</comment>